<dbReference type="InterPro" id="IPR036388">
    <property type="entry name" value="WH-like_DNA-bd_sf"/>
</dbReference>
<dbReference type="PANTHER" id="PTHR33169:SF14">
    <property type="entry name" value="TRANSCRIPTIONAL REGULATOR RV3488"/>
    <property type="match status" value="1"/>
</dbReference>
<dbReference type="OrthoDB" id="122286at2"/>
<gene>
    <name evidence="2" type="ORF">F8O04_00835</name>
</gene>
<organism evidence="2 3">
    <name type="scientific">Pseudoclavibacter endophyticus</name>
    <dbReference type="NCBI Taxonomy" id="1778590"/>
    <lineage>
        <taxon>Bacteria</taxon>
        <taxon>Bacillati</taxon>
        <taxon>Actinomycetota</taxon>
        <taxon>Actinomycetes</taxon>
        <taxon>Micrococcales</taxon>
        <taxon>Microbacteriaceae</taxon>
        <taxon>Pseudoclavibacter</taxon>
    </lineage>
</organism>
<keyword evidence="3" id="KW-1185">Reference proteome</keyword>
<feature type="domain" description="Transcription regulator PadR N-terminal" evidence="1">
    <location>
        <begin position="15"/>
        <end position="86"/>
    </location>
</feature>
<accession>A0A6H9WHV3</accession>
<sequence length="110" mass="12429">MIGSDLIRGSLDLVILSVLLEGESYGYAIAKRIDERSRGDYVVKETTLYAAIRRLEARGDLESFPGVETNGRPRTYYRITDEGAARHHDKREEWRHATDVVARFLASDGS</sequence>
<dbReference type="RefSeq" id="WP_158027437.1">
    <property type="nucleotide sequence ID" value="NZ_BMHG01000001.1"/>
</dbReference>
<proteinExistence type="predicted"/>
<dbReference type="InterPro" id="IPR052509">
    <property type="entry name" value="Metal_resp_DNA-bind_regulator"/>
</dbReference>
<dbReference type="InterPro" id="IPR036390">
    <property type="entry name" value="WH_DNA-bd_sf"/>
</dbReference>
<evidence type="ECO:0000313" key="2">
    <source>
        <dbReference type="EMBL" id="KAB1648883.1"/>
    </source>
</evidence>
<dbReference type="SUPFAM" id="SSF46785">
    <property type="entry name" value="Winged helix' DNA-binding domain"/>
    <property type="match status" value="1"/>
</dbReference>
<dbReference type="AlphaFoldDB" id="A0A6H9WHV3"/>
<comment type="caution">
    <text evidence="2">The sequence shown here is derived from an EMBL/GenBank/DDBJ whole genome shotgun (WGS) entry which is preliminary data.</text>
</comment>
<dbReference type="Proteomes" id="UP000431744">
    <property type="component" value="Unassembled WGS sequence"/>
</dbReference>
<evidence type="ECO:0000259" key="1">
    <source>
        <dbReference type="Pfam" id="PF03551"/>
    </source>
</evidence>
<evidence type="ECO:0000313" key="3">
    <source>
        <dbReference type="Proteomes" id="UP000431744"/>
    </source>
</evidence>
<protein>
    <submittedName>
        <fullName evidence="2">PadR family transcriptional regulator</fullName>
    </submittedName>
</protein>
<dbReference type="EMBL" id="WBJY01000001">
    <property type="protein sequence ID" value="KAB1648883.1"/>
    <property type="molecule type" value="Genomic_DNA"/>
</dbReference>
<dbReference type="Pfam" id="PF03551">
    <property type="entry name" value="PadR"/>
    <property type="match status" value="1"/>
</dbReference>
<reference evidence="2 3" key="1">
    <citation type="submission" date="2019-09" db="EMBL/GenBank/DDBJ databases">
        <title>Phylogeny of genus Pseudoclavibacter and closely related genus.</title>
        <authorList>
            <person name="Li Y."/>
        </authorList>
    </citation>
    <scope>NUCLEOTIDE SEQUENCE [LARGE SCALE GENOMIC DNA]</scope>
    <source>
        <strain evidence="2 3">EGI 60007</strain>
    </source>
</reference>
<name>A0A6H9WHV3_9MICO</name>
<dbReference type="Gene3D" id="1.10.10.10">
    <property type="entry name" value="Winged helix-like DNA-binding domain superfamily/Winged helix DNA-binding domain"/>
    <property type="match status" value="1"/>
</dbReference>
<dbReference type="PANTHER" id="PTHR33169">
    <property type="entry name" value="PADR-FAMILY TRANSCRIPTIONAL REGULATOR"/>
    <property type="match status" value="1"/>
</dbReference>
<dbReference type="InterPro" id="IPR005149">
    <property type="entry name" value="Tscrpt_reg_PadR_N"/>
</dbReference>